<dbReference type="AlphaFoldDB" id="A0A9J6AYJ5"/>
<organism evidence="2 3">
    <name type="scientific">Solanum commersonii</name>
    <name type="common">Commerson's wild potato</name>
    <name type="synonym">Commerson's nightshade</name>
    <dbReference type="NCBI Taxonomy" id="4109"/>
    <lineage>
        <taxon>Eukaryota</taxon>
        <taxon>Viridiplantae</taxon>
        <taxon>Streptophyta</taxon>
        <taxon>Embryophyta</taxon>
        <taxon>Tracheophyta</taxon>
        <taxon>Spermatophyta</taxon>
        <taxon>Magnoliopsida</taxon>
        <taxon>eudicotyledons</taxon>
        <taxon>Gunneridae</taxon>
        <taxon>Pentapetalae</taxon>
        <taxon>asterids</taxon>
        <taxon>lamiids</taxon>
        <taxon>Solanales</taxon>
        <taxon>Solanaceae</taxon>
        <taxon>Solanoideae</taxon>
        <taxon>Solaneae</taxon>
        <taxon>Solanum</taxon>
    </lineage>
</organism>
<evidence type="ECO:0000313" key="3">
    <source>
        <dbReference type="Proteomes" id="UP000824120"/>
    </source>
</evidence>
<feature type="region of interest" description="Disordered" evidence="1">
    <location>
        <begin position="390"/>
        <end position="411"/>
    </location>
</feature>
<name>A0A9J6AYJ5_SOLCO</name>
<protein>
    <recommendedName>
        <fullName evidence="4">DUF4283 domain-containing protein</fullName>
    </recommendedName>
</protein>
<evidence type="ECO:0000313" key="2">
    <source>
        <dbReference type="EMBL" id="KAG5629590.1"/>
    </source>
</evidence>
<reference evidence="2 3" key="1">
    <citation type="submission" date="2020-09" db="EMBL/GenBank/DDBJ databases">
        <title>De no assembly of potato wild relative species, Solanum commersonii.</title>
        <authorList>
            <person name="Cho K."/>
        </authorList>
    </citation>
    <scope>NUCLEOTIDE SEQUENCE [LARGE SCALE GENOMIC DNA]</scope>
    <source>
        <strain evidence="2">LZ3.2</strain>
        <tissue evidence="2">Leaf</tissue>
    </source>
</reference>
<evidence type="ECO:0008006" key="4">
    <source>
        <dbReference type="Google" id="ProtNLM"/>
    </source>
</evidence>
<feature type="compositionally biased region" description="Basic residues" evidence="1">
    <location>
        <begin position="400"/>
        <end position="411"/>
    </location>
</feature>
<dbReference type="OrthoDB" id="1319813at2759"/>
<keyword evidence="3" id="KW-1185">Reference proteome</keyword>
<dbReference type="PANTHER" id="PTHR31286">
    <property type="entry name" value="GLYCINE-RICH CELL WALL STRUCTURAL PROTEIN 1.8-LIKE"/>
    <property type="match status" value="1"/>
</dbReference>
<dbReference type="EMBL" id="JACXVP010000001">
    <property type="protein sequence ID" value="KAG5629590.1"/>
    <property type="molecule type" value="Genomic_DNA"/>
</dbReference>
<dbReference type="InterPro" id="IPR040256">
    <property type="entry name" value="At4g02000-like"/>
</dbReference>
<accession>A0A9J6AYJ5</accession>
<sequence length="411" mass="45414">MRTLYKFYQILIDILSFMTASVNPKVETPKAWVWISLPELPTYLFAMRFLLSIATVAGKPIAVDKDNLPLFCTHCKHQGHEENKCRLLMRKTMFQGDRLGDEGDALDFLNDKRVGQKDIEKLVDDQNIGQQLAEKVNSNKDNSLVIFAGVIGGNQIAKPTEIRTSELNVSVVAITDNQILVPSREMVQHQMDVSGGCNNQQSVAIDSIVDHVGVKEYNSETIAKALVTASQGDSAQQLNGNDIGNQSVTDVRINIEITATSKPIDLQAKNSNREENASENWTVIAHKKSVGSRIGSSTKKGMSSLSHAKSTNDLIISKEKQEEISVSSKLTPEDSIFVPRSVIAKKNESGALASGISQCINLGEEFFEEDDEDNILDICFDKVAWDENLSPKQQRSGSNKNKKKTHRGQHS</sequence>
<dbReference type="PANTHER" id="PTHR31286:SF104">
    <property type="entry name" value="PEROXIDASE"/>
    <property type="match status" value="1"/>
</dbReference>
<feature type="compositionally biased region" description="Polar residues" evidence="1">
    <location>
        <begin position="390"/>
        <end position="399"/>
    </location>
</feature>
<comment type="caution">
    <text evidence="2">The sequence shown here is derived from an EMBL/GenBank/DDBJ whole genome shotgun (WGS) entry which is preliminary data.</text>
</comment>
<dbReference type="Proteomes" id="UP000824120">
    <property type="component" value="Chromosome 1"/>
</dbReference>
<proteinExistence type="predicted"/>
<evidence type="ECO:0000256" key="1">
    <source>
        <dbReference type="SAM" id="MobiDB-lite"/>
    </source>
</evidence>
<gene>
    <name evidence="2" type="ORF">H5410_001307</name>
</gene>